<name>A0A0W0VM19_9GAMM</name>
<evidence type="ECO:0000313" key="2">
    <source>
        <dbReference type="EMBL" id="KTD21189.1"/>
    </source>
</evidence>
<accession>A0A0W0VM19</accession>
<proteinExistence type="predicted"/>
<evidence type="ECO:0000313" key="3">
    <source>
        <dbReference type="Proteomes" id="UP000054997"/>
    </source>
</evidence>
<sequence length="206" mass="24115">MNNMNRGMRLFLILFFMMLIVSCGRSKESQYYVLNPIPCKHSQQKPVFHHLRIGIDRIKIPGYLEKPQLSFYCTSNQVHLEENHQWAEALKDNIMRVLQTNLSTLLPGAIIEVEPWNRRFVPEYTLQVMISEYKLDIGGKSELRAEYLIYHHEQTVKKQSICYCTKLSKVSPQTLVSSMNHQLTQLSHEISQFFIQSADKEKVSPR</sequence>
<organism evidence="2 3">
    <name type="scientific">Legionella londiniensis</name>
    <dbReference type="NCBI Taxonomy" id="45068"/>
    <lineage>
        <taxon>Bacteria</taxon>
        <taxon>Pseudomonadati</taxon>
        <taxon>Pseudomonadota</taxon>
        <taxon>Gammaproteobacteria</taxon>
        <taxon>Legionellales</taxon>
        <taxon>Legionellaceae</taxon>
        <taxon>Legionella</taxon>
    </lineage>
</organism>
<dbReference type="STRING" id="45068.Llon_1287"/>
<dbReference type="PROSITE" id="PS51257">
    <property type="entry name" value="PROKAR_LIPOPROTEIN"/>
    <property type="match status" value="1"/>
</dbReference>
<reference evidence="2 3" key="1">
    <citation type="submission" date="2015-11" db="EMBL/GenBank/DDBJ databases">
        <title>Genomic analysis of 38 Legionella species identifies large and diverse effector repertoires.</title>
        <authorList>
            <person name="Burstein D."/>
            <person name="Amaro F."/>
            <person name="Zusman T."/>
            <person name="Lifshitz Z."/>
            <person name="Cohen O."/>
            <person name="Gilbert J.A."/>
            <person name="Pupko T."/>
            <person name="Shuman H.A."/>
            <person name="Segal G."/>
        </authorList>
    </citation>
    <scope>NUCLEOTIDE SEQUENCE [LARGE SCALE GENOMIC DNA]</scope>
    <source>
        <strain evidence="2 3">ATCC 49505</strain>
    </source>
</reference>
<dbReference type="PATRIC" id="fig|45068.5.peg.1392"/>
<comment type="caution">
    <text evidence="2">The sequence shown here is derived from an EMBL/GenBank/DDBJ whole genome shotgun (WGS) entry which is preliminary data.</text>
</comment>
<dbReference type="Pfam" id="PF03886">
    <property type="entry name" value="ABC_trans_aux"/>
    <property type="match status" value="1"/>
</dbReference>
<dbReference type="EMBL" id="LNYK01000016">
    <property type="protein sequence ID" value="KTD21189.1"/>
    <property type="molecule type" value="Genomic_DNA"/>
</dbReference>
<keyword evidence="3" id="KW-1185">Reference proteome</keyword>
<dbReference type="Gene3D" id="3.40.50.10610">
    <property type="entry name" value="ABC-type transport auxiliary lipoprotein component"/>
    <property type="match status" value="1"/>
</dbReference>
<dbReference type="Proteomes" id="UP000054997">
    <property type="component" value="Unassembled WGS sequence"/>
</dbReference>
<protein>
    <recommendedName>
        <fullName evidence="1">ABC-type transport auxiliary lipoprotein component domain-containing protein</fullName>
    </recommendedName>
</protein>
<dbReference type="SUPFAM" id="SSF159594">
    <property type="entry name" value="XCC0632-like"/>
    <property type="match status" value="1"/>
</dbReference>
<dbReference type="AlphaFoldDB" id="A0A0W0VM19"/>
<dbReference type="InterPro" id="IPR005586">
    <property type="entry name" value="ABC_trans_aux"/>
</dbReference>
<feature type="domain" description="ABC-type transport auxiliary lipoprotein component" evidence="1">
    <location>
        <begin position="41"/>
        <end position="190"/>
    </location>
</feature>
<gene>
    <name evidence="2" type="ORF">Llon_1287</name>
</gene>
<evidence type="ECO:0000259" key="1">
    <source>
        <dbReference type="Pfam" id="PF03886"/>
    </source>
</evidence>